<dbReference type="GO" id="GO:0000724">
    <property type="term" value="P:double-strand break repair via homologous recombination"/>
    <property type="evidence" value="ECO:0007669"/>
    <property type="project" value="TreeGrafter"/>
</dbReference>
<evidence type="ECO:0000256" key="4">
    <source>
        <dbReference type="PIRNR" id="PIRNR011312"/>
    </source>
</evidence>
<dbReference type="InterPro" id="IPR007150">
    <property type="entry name" value="HUS1/Mec3"/>
</dbReference>
<dbReference type="EMBL" id="JABXXO010000014">
    <property type="protein sequence ID" value="KAF7761238.1"/>
    <property type="molecule type" value="Genomic_DNA"/>
</dbReference>
<dbReference type="GO" id="GO:0031573">
    <property type="term" value="P:mitotic intra-S DNA damage checkpoint signaling"/>
    <property type="evidence" value="ECO:0007669"/>
    <property type="project" value="TreeGrafter"/>
</dbReference>
<dbReference type="GO" id="GO:0044778">
    <property type="term" value="P:meiotic DNA integrity checkpoint signaling"/>
    <property type="evidence" value="ECO:0007669"/>
    <property type="project" value="TreeGrafter"/>
</dbReference>
<dbReference type="PANTHER" id="PTHR12900:SF0">
    <property type="entry name" value="CHECKPOINT PROTEIN"/>
    <property type="match status" value="1"/>
</dbReference>
<gene>
    <name evidence="5" type="ORF">Agabi119p4_10647</name>
</gene>
<accession>A0A8H7C399</accession>
<evidence type="ECO:0000313" key="5">
    <source>
        <dbReference type="EMBL" id="KAF7761238.1"/>
    </source>
</evidence>
<dbReference type="GO" id="GO:0030896">
    <property type="term" value="C:checkpoint clamp complex"/>
    <property type="evidence" value="ECO:0007669"/>
    <property type="project" value="InterPro"/>
</dbReference>
<protein>
    <recommendedName>
        <fullName evidence="4">Checkpoint protein</fullName>
    </recommendedName>
</protein>
<evidence type="ECO:0000256" key="1">
    <source>
        <dbReference type="ARBA" id="ARBA00004123"/>
    </source>
</evidence>
<comment type="subcellular location">
    <subcellularLocation>
        <location evidence="1">Nucleus</location>
    </subcellularLocation>
</comment>
<dbReference type="GO" id="GO:0006289">
    <property type="term" value="P:nucleotide-excision repair"/>
    <property type="evidence" value="ECO:0007669"/>
    <property type="project" value="TreeGrafter"/>
</dbReference>
<reference evidence="5 6" key="1">
    <citation type="journal article" name="Sci. Rep.">
        <title>Telomere-to-telomere assembled and centromere annotated genomes of the two main subspecies of the button mushroom Agaricus bisporus reveal especially polymorphic chromosome ends.</title>
        <authorList>
            <person name="Sonnenberg A.S.M."/>
            <person name="Sedaghat-Telgerd N."/>
            <person name="Lavrijssen B."/>
            <person name="Ohm R.A."/>
            <person name="Hendrickx P.M."/>
            <person name="Scholtmeijer K."/>
            <person name="Baars J.J.P."/>
            <person name="van Peer A."/>
        </authorList>
    </citation>
    <scope>NUCLEOTIDE SEQUENCE [LARGE SCALE GENOMIC DNA]</scope>
    <source>
        <strain evidence="5 6">H119_p4</strain>
    </source>
</reference>
<dbReference type="InterPro" id="IPR016580">
    <property type="entry name" value="HUS1"/>
</dbReference>
<dbReference type="GO" id="GO:0005730">
    <property type="term" value="C:nucleolus"/>
    <property type="evidence" value="ECO:0007669"/>
    <property type="project" value="InterPro"/>
</dbReference>
<dbReference type="GO" id="GO:0035861">
    <property type="term" value="C:site of double-strand break"/>
    <property type="evidence" value="ECO:0007669"/>
    <property type="project" value="TreeGrafter"/>
</dbReference>
<dbReference type="AlphaFoldDB" id="A0A8H7C399"/>
<sequence length="341" mass="38813">MRFRATIESVSIFYKITQSVEKFQKRFIIKFTPETMHIICNHEANEGGTQVWSQIKVESIFADYRIQSNADNEITLAISSEALLGALRSASASSTSSTAYQAEEIVMKLAKKNDRAVLKFEIIGTTSVGRRVKVTHDVLVDVLKPHEVARLIEPLCPEPDLHILLPPLQKVRTVVERLRPMSDTLTFRANNSGKLHISISTETVRVQTEWKNLTNPHLNERERNDEEQAVVDPEKLFTVHVSIRSFLKFLNSHVISTTTIACVCQNHCLILYVYIGDAADRYWSIYRIHTRTAKPDTLKSRWSCISAQWPIDPNSAILATAVGFHHITTLYERGSLDDYYD</sequence>
<dbReference type="Gene3D" id="3.70.10.10">
    <property type="match status" value="1"/>
</dbReference>
<dbReference type="PIRSF" id="PIRSF011312">
    <property type="entry name" value="Cell_cycle_HUS1"/>
    <property type="match status" value="1"/>
</dbReference>
<dbReference type="SUPFAM" id="SSF55979">
    <property type="entry name" value="DNA clamp"/>
    <property type="match status" value="1"/>
</dbReference>
<comment type="caution">
    <text evidence="5">The sequence shown here is derived from an EMBL/GenBank/DDBJ whole genome shotgun (WGS) entry which is preliminary data.</text>
</comment>
<dbReference type="Proteomes" id="UP000629468">
    <property type="component" value="Unassembled WGS sequence"/>
</dbReference>
<organism evidence="5 6">
    <name type="scientific">Agaricus bisporus var. burnettii</name>
    <dbReference type="NCBI Taxonomy" id="192524"/>
    <lineage>
        <taxon>Eukaryota</taxon>
        <taxon>Fungi</taxon>
        <taxon>Dikarya</taxon>
        <taxon>Basidiomycota</taxon>
        <taxon>Agaricomycotina</taxon>
        <taxon>Agaricomycetes</taxon>
        <taxon>Agaricomycetidae</taxon>
        <taxon>Agaricales</taxon>
        <taxon>Agaricineae</taxon>
        <taxon>Agaricaceae</taxon>
        <taxon>Agaricus</taxon>
    </lineage>
</organism>
<name>A0A8H7C399_AGABI</name>
<dbReference type="InterPro" id="IPR046938">
    <property type="entry name" value="DNA_clamp_sf"/>
</dbReference>
<evidence type="ECO:0000313" key="6">
    <source>
        <dbReference type="Proteomes" id="UP000629468"/>
    </source>
</evidence>
<proteinExistence type="inferred from homology"/>
<evidence type="ECO:0000256" key="3">
    <source>
        <dbReference type="ARBA" id="ARBA00023242"/>
    </source>
</evidence>
<dbReference type="PANTHER" id="PTHR12900">
    <property type="entry name" value="MITOTIC AND DNA DAMAGE CHECKPOINT PROTEIN HUS1"/>
    <property type="match status" value="1"/>
</dbReference>
<comment type="similarity">
    <text evidence="2 4">Belongs to the HUS1 family.</text>
</comment>
<dbReference type="Pfam" id="PF04005">
    <property type="entry name" value="Hus1"/>
    <property type="match status" value="1"/>
</dbReference>
<dbReference type="GO" id="GO:0033314">
    <property type="term" value="P:mitotic DNA replication checkpoint signaling"/>
    <property type="evidence" value="ECO:0007669"/>
    <property type="project" value="TreeGrafter"/>
</dbReference>
<dbReference type="GO" id="GO:0000723">
    <property type="term" value="P:telomere maintenance"/>
    <property type="evidence" value="ECO:0007669"/>
    <property type="project" value="TreeGrafter"/>
</dbReference>
<evidence type="ECO:0000256" key="2">
    <source>
        <dbReference type="ARBA" id="ARBA00005563"/>
    </source>
</evidence>
<keyword evidence="3" id="KW-0539">Nucleus</keyword>